<gene>
    <name evidence="1" type="ORF">L2E82_44658</name>
</gene>
<dbReference type="Proteomes" id="UP001055811">
    <property type="component" value="Linkage Group LG08"/>
</dbReference>
<protein>
    <submittedName>
        <fullName evidence="1">Uncharacterized protein</fullName>
    </submittedName>
</protein>
<sequence>MAFMLLQYTNRKRERQVATKPDETMMQSHTSISFTVPALDIKRVAGVAFEESGLSDNQVKACVFNERRPAVARRAQNKHSPMHITGKKDVE</sequence>
<evidence type="ECO:0000313" key="1">
    <source>
        <dbReference type="EMBL" id="KAI3700044.1"/>
    </source>
</evidence>
<name>A0ACB8ZRT9_CICIN</name>
<proteinExistence type="predicted"/>
<organism evidence="1 2">
    <name type="scientific">Cichorium intybus</name>
    <name type="common">Chicory</name>
    <dbReference type="NCBI Taxonomy" id="13427"/>
    <lineage>
        <taxon>Eukaryota</taxon>
        <taxon>Viridiplantae</taxon>
        <taxon>Streptophyta</taxon>
        <taxon>Embryophyta</taxon>
        <taxon>Tracheophyta</taxon>
        <taxon>Spermatophyta</taxon>
        <taxon>Magnoliopsida</taxon>
        <taxon>eudicotyledons</taxon>
        <taxon>Gunneridae</taxon>
        <taxon>Pentapetalae</taxon>
        <taxon>asterids</taxon>
        <taxon>campanulids</taxon>
        <taxon>Asterales</taxon>
        <taxon>Asteraceae</taxon>
        <taxon>Cichorioideae</taxon>
        <taxon>Cichorieae</taxon>
        <taxon>Cichoriinae</taxon>
        <taxon>Cichorium</taxon>
    </lineage>
</organism>
<reference evidence="1 2" key="2">
    <citation type="journal article" date="2022" name="Mol. Ecol. Resour.">
        <title>The genomes of chicory, endive, great burdock and yacon provide insights into Asteraceae paleo-polyploidization history and plant inulin production.</title>
        <authorList>
            <person name="Fan W."/>
            <person name="Wang S."/>
            <person name="Wang H."/>
            <person name="Wang A."/>
            <person name="Jiang F."/>
            <person name="Liu H."/>
            <person name="Zhao H."/>
            <person name="Xu D."/>
            <person name="Zhang Y."/>
        </authorList>
    </citation>
    <scope>NUCLEOTIDE SEQUENCE [LARGE SCALE GENOMIC DNA]</scope>
    <source>
        <strain evidence="2">cv. Punajuju</strain>
        <tissue evidence="1">Leaves</tissue>
    </source>
</reference>
<keyword evidence="2" id="KW-1185">Reference proteome</keyword>
<evidence type="ECO:0000313" key="2">
    <source>
        <dbReference type="Proteomes" id="UP001055811"/>
    </source>
</evidence>
<reference evidence="2" key="1">
    <citation type="journal article" date="2022" name="Mol. Ecol. Resour.">
        <title>The genomes of chicory, endive, great burdock and yacon provide insights into Asteraceae palaeo-polyploidization history and plant inulin production.</title>
        <authorList>
            <person name="Fan W."/>
            <person name="Wang S."/>
            <person name="Wang H."/>
            <person name="Wang A."/>
            <person name="Jiang F."/>
            <person name="Liu H."/>
            <person name="Zhao H."/>
            <person name="Xu D."/>
            <person name="Zhang Y."/>
        </authorList>
    </citation>
    <scope>NUCLEOTIDE SEQUENCE [LARGE SCALE GENOMIC DNA]</scope>
    <source>
        <strain evidence="2">cv. Punajuju</strain>
    </source>
</reference>
<accession>A0ACB8ZRT9</accession>
<comment type="caution">
    <text evidence="1">The sequence shown here is derived from an EMBL/GenBank/DDBJ whole genome shotgun (WGS) entry which is preliminary data.</text>
</comment>
<dbReference type="EMBL" id="CM042016">
    <property type="protein sequence ID" value="KAI3700044.1"/>
    <property type="molecule type" value="Genomic_DNA"/>
</dbReference>